<proteinExistence type="predicted"/>
<dbReference type="PATRIC" id="fig|1042209.11.peg.581"/>
<organism evidence="1 2">
    <name type="scientific">Pseudomonas fluorescens HK44</name>
    <dbReference type="NCBI Taxonomy" id="1042209"/>
    <lineage>
        <taxon>Bacteria</taxon>
        <taxon>Pseudomonadati</taxon>
        <taxon>Pseudomonadota</taxon>
        <taxon>Gammaproteobacteria</taxon>
        <taxon>Pseudomonadales</taxon>
        <taxon>Pseudomonadaceae</taxon>
        <taxon>Pseudomonas</taxon>
    </lineage>
</organism>
<dbReference type="HOGENOM" id="CLU_1314523_0_0_6"/>
<dbReference type="OrthoDB" id="7032595at2"/>
<dbReference type="RefSeq" id="WP_019689877.1">
    <property type="nucleotide sequence ID" value="NZ_AFOY02000004.1"/>
</dbReference>
<sequence length="209" mass="23611">MSDQMREEFSAWYLAEVTQSYGESVRPQAQKNLDWVRQDGSFADPMLRLACLAWQASRESMPSGYTAADMTPLRLRDGVASVVMFRPRKDLVVRVWNAGDDDDAFICAVNGEVTVDALAEIEEELKGEHEFSNGPGEYVYYACHDQGESDECGNVLFRPGWELTEISFEKPDWMSMTHEPEKHVAPSDEPCDDCGEAGCIFKHHCQIPF</sequence>
<evidence type="ECO:0000313" key="2">
    <source>
        <dbReference type="Proteomes" id="UP000022611"/>
    </source>
</evidence>
<protein>
    <submittedName>
        <fullName evidence="1">Uncharacterized protein</fullName>
    </submittedName>
</protein>
<evidence type="ECO:0000313" key="1">
    <source>
        <dbReference type="EMBL" id="EXF96262.1"/>
    </source>
</evidence>
<name>A0A010TGQ6_PSEFL</name>
<dbReference type="EMBL" id="AFOY02000004">
    <property type="protein sequence ID" value="EXF96262.1"/>
    <property type="molecule type" value="Genomic_DNA"/>
</dbReference>
<comment type="caution">
    <text evidence="1">The sequence shown here is derived from an EMBL/GenBank/DDBJ whole genome shotgun (WGS) entry which is preliminary data.</text>
</comment>
<reference evidence="1 2" key="1">
    <citation type="journal article" date="2011" name="J. Bacteriol.">
        <title>Draft genome sequence of the polycyclic aromatic hydrocarbon-degrading, genetically engineered bioluminescent bioreporter Pseudomonas fluorescens HK44.</title>
        <authorList>
            <person name="Chauhan A."/>
            <person name="Layton A.C."/>
            <person name="Williams D.E."/>
            <person name="Smartt A.E."/>
            <person name="Ripp S."/>
            <person name="Karpinets T.V."/>
            <person name="Brown S.D."/>
            <person name="Sayler G.S."/>
        </authorList>
    </citation>
    <scope>NUCLEOTIDE SEQUENCE [LARGE SCALE GENOMIC DNA]</scope>
    <source>
        <strain evidence="1 2">HK44</strain>
    </source>
</reference>
<accession>A0A010TGQ6</accession>
<gene>
    <name evidence="1" type="ORF">HK44_020295</name>
</gene>
<dbReference type="Proteomes" id="UP000022611">
    <property type="component" value="Unassembled WGS sequence"/>
</dbReference>
<dbReference type="AlphaFoldDB" id="A0A010TGQ6"/>